<gene>
    <name evidence="2" type="ORF">CR201_G0051559</name>
</gene>
<keyword evidence="1" id="KW-0732">Signal</keyword>
<sequence length="45" mass="5636">MCMYLFFLDFSIVSVTVLLDFMTRDRERKVVWPDRLDSKQTWPYW</sequence>
<feature type="non-terminal residue" evidence="2">
    <location>
        <position position="45"/>
    </location>
</feature>
<name>A0A2J8REH6_PONAB</name>
<feature type="chain" id="PRO_5014345111" evidence="1">
    <location>
        <begin position="19"/>
        <end position="45"/>
    </location>
</feature>
<dbReference type="EMBL" id="NDHI03003707">
    <property type="protein sequence ID" value="PNJ06906.1"/>
    <property type="molecule type" value="Genomic_DNA"/>
</dbReference>
<dbReference type="AlphaFoldDB" id="A0A2J8REH6"/>
<feature type="signal peptide" evidence="1">
    <location>
        <begin position="1"/>
        <end position="18"/>
    </location>
</feature>
<organism evidence="2">
    <name type="scientific">Pongo abelii</name>
    <name type="common">Sumatran orangutan</name>
    <name type="synonym">Pongo pygmaeus abelii</name>
    <dbReference type="NCBI Taxonomy" id="9601"/>
    <lineage>
        <taxon>Eukaryota</taxon>
        <taxon>Metazoa</taxon>
        <taxon>Chordata</taxon>
        <taxon>Craniata</taxon>
        <taxon>Vertebrata</taxon>
        <taxon>Euteleostomi</taxon>
        <taxon>Mammalia</taxon>
        <taxon>Eutheria</taxon>
        <taxon>Euarchontoglires</taxon>
        <taxon>Primates</taxon>
        <taxon>Haplorrhini</taxon>
        <taxon>Catarrhini</taxon>
        <taxon>Hominidae</taxon>
        <taxon>Pongo</taxon>
    </lineage>
</organism>
<accession>A0A2J8REH6</accession>
<comment type="caution">
    <text evidence="2">The sequence shown here is derived from an EMBL/GenBank/DDBJ whole genome shotgun (WGS) entry which is preliminary data.</text>
</comment>
<evidence type="ECO:0000256" key="1">
    <source>
        <dbReference type="SAM" id="SignalP"/>
    </source>
</evidence>
<evidence type="ECO:0000313" key="2">
    <source>
        <dbReference type="EMBL" id="PNJ06906.1"/>
    </source>
</evidence>
<protein>
    <submittedName>
        <fullName evidence="2">ZNF570 isoform 6</fullName>
    </submittedName>
</protein>
<reference evidence="2" key="1">
    <citation type="submission" date="2017-12" db="EMBL/GenBank/DDBJ databases">
        <title>High-resolution comparative analysis of great ape genomes.</title>
        <authorList>
            <person name="Pollen A."/>
            <person name="Hastie A."/>
            <person name="Hormozdiari F."/>
            <person name="Dougherty M."/>
            <person name="Liu R."/>
            <person name="Chaisson M."/>
            <person name="Hoppe E."/>
            <person name="Hill C."/>
            <person name="Pang A."/>
            <person name="Hillier L."/>
            <person name="Baker C."/>
            <person name="Armstrong J."/>
            <person name="Shendure J."/>
            <person name="Paten B."/>
            <person name="Wilson R."/>
            <person name="Chao H."/>
            <person name="Schneider V."/>
            <person name="Ventura M."/>
            <person name="Kronenberg Z."/>
            <person name="Murali S."/>
            <person name="Gordon D."/>
            <person name="Cantsilieris S."/>
            <person name="Munson K."/>
            <person name="Nelson B."/>
            <person name="Raja A."/>
            <person name="Underwood J."/>
            <person name="Diekhans M."/>
            <person name="Fiddes I."/>
            <person name="Haussler D."/>
            <person name="Eichler E."/>
        </authorList>
    </citation>
    <scope>NUCLEOTIDE SEQUENCE [LARGE SCALE GENOMIC DNA]</scope>
    <source>
        <strain evidence="2">Susie</strain>
    </source>
</reference>
<proteinExistence type="predicted"/>